<dbReference type="InterPro" id="IPR017741">
    <property type="entry name" value="FAD-dependent_OxRdtase_HpnW"/>
</dbReference>
<name>A0A3N2C055_9MICO</name>
<keyword evidence="4" id="KW-0560">Oxidoreductase</keyword>
<dbReference type="InterPro" id="IPR036188">
    <property type="entry name" value="FAD/NAD-bd_sf"/>
</dbReference>
<evidence type="ECO:0000313" key="7">
    <source>
        <dbReference type="Proteomes" id="UP000266915"/>
    </source>
</evidence>
<dbReference type="GO" id="GO:0005737">
    <property type="term" value="C:cytoplasm"/>
    <property type="evidence" value="ECO:0007669"/>
    <property type="project" value="TreeGrafter"/>
</dbReference>
<evidence type="ECO:0000259" key="5">
    <source>
        <dbReference type="Pfam" id="PF01266"/>
    </source>
</evidence>
<keyword evidence="3" id="KW-0285">Flavoprotein</keyword>
<protein>
    <submittedName>
        <fullName evidence="6">FAD dependent oxidoreductase TIGR03364</fullName>
    </submittedName>
</protein>
<dbReference type="AlphaFoldDB" id="A0A3N2C055"/>
<dbReference type="RefSeq" id="WP_234994078.1">
    <property type="nucleotide sequence ID" value="NZ_FXAP01000003.1"/>
</dbReference>
<organism evidence="6 7">
    <name type="scientific">Plantibacter flavus</name>
    <dbReference type="NCBI Taxonomy" id="150123"/>
    <lineage>
        <taxon>Bacteria</taxon>
        <taxon>Bacillati</taxon>
        <taxon>Actinomycetota</taxon>
        <taxon>Actinomycetes</taxon>
        <taxon>Micrococcales</taxon>
        <taxon>Microbacteriaceae</taxon>
        <taxon>Plantibacter</taxon>
    </lineage>
</organism>
<dbReference type="Pfam" id="PF01266">
    <property type="entry name" value="DAO"/>
    <property type="match status" value="1"/>
</dbReference>
<sequence length="415" mass="43472">MSGGMSAARVGLGVGSLGASADRADVVIVGAGIVGLSAALAAVDAGAEVVVVERSAEAQGASVRNFGHLAATPQAGLAARLAARSAEIWQRLEQDAGLWVRRSGTHVVARHLDELRVLEDFAASRAQAGAAADVRLYDAAEFLQQVPISAADVVGGAWLPRDLQVNPRQALGAVTAYLERRGVEFRRRTTVTGLRSGFVDTSRGVIAAGLTVVAVNHDIDTLLPELAERAVVRRCALDMVRVRAELAMPMPAPLLTGWSLLRYAGFADSPAIPALRERLQQDHPGLASLDVNLMATQLPDGSIILGDTHSRGEAVSPFQSEHAFDELLRAGSTLFGTRLDVLERWQGVYATAPEELLIDEPTPGVRVVAATTGIGMTTGPALGELAVAEHLGPTFSPAQPTSIRAASAHLQKGLS</sequence>
<dbReference type="Gene3D" id="3.30.9.10">
    <property type="entry name" value="D-Amino Acid Oxidase, subunit A, domain 2"/>
    <property type="match status" value="1"/>
</dbReference>
<dbReference type="PANTHER" id="PTHR13847">
    <property type="entry name" value="SARCOSINE DEHYDROGENASE-RELATED"/>
    <property type="match status" value="1"/>
</dbReference>
<evidence type="ECO:0000256" key="4">
    <source>
        <dbReference type="ARBA" id="ARBA00023002"/>
    </source>
</evidence>
<comment type="caution">
    <text evidence="6">The sequence shown here is derived from an EMBL/GenBank/DDBJ whole genome shotgun (WGS) entry which is preliminary data.</text>
</comment>
<dbReference type="NCBIfam" id="TIGR03364">
    <property type="entry name" value="HpnW_proposed"/>
    <property type="match status" value="1"/>
</dbReference>
<feature type="domain" description="FAD dependent oxidoreductase" evidence="5">
    <location>
        <begin position="25"/>
        <end position="387"/>
    </location>
</feature>
<accession>A0A3N2C055</accession>
<dbReference type="GO" id="GO:0016491">
    <property type="term" value="F:oxidoreductase activity"/>
    <property type="evidence" value="ECO:0007669"/>
    <property type="project" value="UniProtKB-KW"/>
</dbReference>
<reference evidence="6 7" key="1">
    <citation type="submission" date="2018-11" db="EMBL/GenBank/DDBJ databases">
        <title>Sequencing the genomes of 1000 actinobacteria strains.</title>
        <authorList>
            <person name="Klenk H.-P."/>
        </authorList>
    </citation>
    <scope>NUCLEOTIDE SEQUENCE [LARGE SCALE GENOMIC DNA]</scope>
    <source>
        <strain evidence="6 7">DSM 14012</strain>
    </source>
</reference>
<dbReference type="Proteomes" id="UP000266915">
    <property type="component" value="Unassembled WGS sequence"/>
</dbReference>
<dbReference type="SUPFAM" id="SSF51905">
    <property type="entry name" value="FAD/NAD(P)-binding domain"/>
    <property type="match status" value="1"/>
</dbReference>
<evidence type="ECO:0000313" key="6">
    <source>
        <dbReference type="EMBL" id="ROR80694.1"/>
    </source>
</evidence>
<proteinExistence type="inferred from homology"/>
<keyword evidence="7" id="KW-1185">Reference proteome</keyword>
<dbReference type="EMBL" id="RKHL01000001">
    <property type="protein sequence ID" value="ROR80694.1"/>
    <property type="molecule type" value="Genomic_DNA"/>
</dbReference>
<dbReference type="PANTHER" id="PTHR13847:SF286">
    <property type="entry name" value="D-AMINO ACID DEHYDROGENASE"/>
    <property type="match status" value="1"/>
</dbReference>
<dbReference type="Gene3D" id="3.50.50.60">
    <property type="entry name" value="FAD/NAD(P)-binding domain"/>
    <property type="match status" value="1"/>
</dbReference>
<comment type="similarity">
    <text evidence="2">Belongs to the DadA oxidoreductase family.</text>
</comment>
<evidence type="ECO:0000256" key="2">
    <source>
        <dbReference type="ARBA" id="ARBA00009410"/>
    </source>
</evidence>
<comment type="cofactor">
    <cofactor evidence="1">
        <name>FAD</name>
        <dbReference type="ChEBI" id="CHEBI:57692"/>
    </cofactor>
</comment>
<evidence type="ECO:0000256" key="1">
    <source>
        <dbReference type="ARBA" id="ARBA00001974"/>
    </source>
</evidence>
<gene>
    <name evidence="6" type="ORF">EDD42_0737</name>
</gene>
<evidence type="ECO:0000256" key="3">
    <source>
        <dbReference type="ARBA" id="ARBA00022630"/>
    </source>
</evidence>
<dbReference type="InterPro" id="IPR006076">
    <property type="entry name" value="FAD-dep_OxRdtase"/>
</dbReference>